<organism evidence="1 2">
    <name type="scientific">Neobacillus paridis</name>
    <dbReference type="NCBI Taxonomy" id="2803862"/>
    <lineage>
        <taxon>Bacteria</taxon>
        <taxon>Bacillati</taxon>
        <taxon>Bacillota</taxon>
        <taxon>Bacilli</taxon>
        <taxon>Bacillales</taxon>
        <taxon>Bacillaceae</taxon>
        <taxon>Neobacillus</taxon>
    </lineage>
</organism>
<evidence type="ECO:0000313" key="1">
    <source>
        <dbReference type="EMBL" id="MBL4953271.1"/>
    </source>
</evidence>
<evidence type="ECO:0008006" key="3">
    <source>
        <dbReference type="Google" id="ProtNLM"/>
    </source>
</evidence>
<accession>A0ABS1TPN2</accession>
<sequence length="246" mass="28495">MTAIDPSVYDDPKISQTLAMLAEGKTKEEIVRHFGNKNWSTIDMYFRRRGFRWKGKTFEPPGEGGTDAVEEARFVQTKAAQIVRQLEQKYADIRQVAIKNGFSTIEEMGEYMKSQGYVWNSDINNYEYDENMAKKQRVQARHTQGKASGKVEELPDEYRDLLAYLLDRKERLYELLEPQNSGTLPRYKFKGAKANKTLGLPTSLQTLLNDFSKEFNVTQRDIIEVALAEFFKKYGYEEQLNSVLQV</sequence>
<proteinExistence type="predicted"/>
<protein>
    <recommendedName>
        <fullName evidence="3">CopG family transcriptional regulator</fullName>
    </recommendedName>
</protein>
<keyword evidence="2" id="KW-1185">Reference proteome</keyword>
<comment type="caution">
    <text evidence="1">The sequence shown here is derived from an EMBL/GenBank/DDBJ whole genome shotgun (WGS) entry which is preliminary data.</text>
</comment>
<dbReference type="EMBL" id="JAESWB010000181">
    <property type="protein sequence ID" value="MBL4953271.1"/>
    <property type="molecule type" value="Genomic_DNA"/>
</dbReference>
<name>A0ABS1TPN2_9BACI</name>
<evidence type="ECO:0000313" key="2">
    <source>
        <dbReference type="Proteomes" id="UP000623967"/>
    </source>
</evidence>
<dbReference type="RefSeq" id="WP_202654527.1">
    <property type="nucleotide sequence ID" value="NZ_JAESWB010000181.1"/>
</dbReference>
<reference evidence="1 2" key="1">
    <citation type="submission" date="2021-01" db="EMBL/GenBank/DDBJ databases">
        <title>Genome public.</title>
        <authorList>
            <person name="Liu C."/>
            <person name="Sun Q."/>
        </authorList>
    </citation>
    <scope>NUCLEOTIDE SEQUENCE [LARGE SCALE GENOMIC DNA]</scope>
    <source>
        <strain evidence="1 2">YIM B02564</strain>
    </source>
</reference>
<gene>
    <name evidence="1" type="ORF">JK635_13735</name>
</gene>
<dbReference type="Proteomes" id="UP000623967">
    <property type="component" value="Unassembled WGS sequence"/>
</dbReference>